<evidence type="ECO:0000313" key="3">
    <source>
        <dbReference type="Proteomes" id="UP000324222"/>
    </source>
</evidence>
<reference evidence="2 3" key="1">
    <citation type="submission" date="2019-05" db="EMBL/GenBank/DDBJ databases">
        <title>Another draft genome of Portunus trituberculatus and its Hox gene families provides insights of decapod evolution.</title>
        <authorList>
            <person name="Jeong J.-H."/>
            <person name="Song I."/>
            <person name="Kim S."/>
            <person name="Choi T."/>
            <person name="Kim D."/>
            <person name="Ryu S."/>
            <person name="Kim W."/>
        </authorList>
    </citation>
    <scope>NUCLEOTIDE SEQUENCE [LARGE SCALE GENOMIC DNA]</scope>
    <source>
        <tissue evidence="2">Muscle</tissue>
    </source>
</reference>
<name>A0A5B7IR92_PORTR</name>
<sequence>MIPGRISSLLCVQHAQMGLRHGNSNHSKESQHIVSSGPLN</sequence>
<organism evidence="2 3">
    <name type="scientific">Portunus trituberculatus</name>
    <name type="common">Swimming crab</name>
    <name type="synonym">Neptunus trituberculatus</name>
    <dbReference type="NCBI Taxonomy" id="210409"/>
    <lineage>
        <taxon>Eukaryota</taxon>
        <taxon>Metazoa</taxon>
        <taxon>Ecdysozoa</taxon>
        <taxon>Arthropoda</taxon>
        <taxon>Crustacea</taxon>
        <taxon>Multicrustacea</taxon>
        <taxon>Malacostraca</taxon>
        <taxon>Eumalacostraca</taxon>
        <taxon>Eucarida</taxon>
        <taxon>Decapoda</taxon>
        <taxon>Pleocyemata</taxon>
        <taxon>Brachyura</taxon>
        <taxon>Eubrachyura</taxon>
        <taxon>Portunoidea</taxon>
        <taxon>Portunidae</taxon>
        <taxon>Portuninae</taxon>
        <taxon>Portunus</taxon>
    </lineage>
</organism>
<dbReference type="EMBL" id="VSRR010064416">
    <property type="protein sequence ID" value="MPC84107.1"/>
    <property type="molecule type" value="Genomic_DNA"/>
</dbReference>
<gene>
    <name evidence="2" type="ORF">E2C01_078834</name>
</gene>
<proteinExistence type="predicted"/>
<evidence type="ECO:0000313" key="2">
    <source>
        <dbReference type="EMBL" id="MPC84107.1"/>
    </source>
</evidence>
<comment type="caution">
    <text evidence="2">The sequence shown here is derived from an EMBL/GenBank/DDBJ whole genome shotgun (WGS) entry which is preliminary data.</text>
</comment>
<dbReference type="AlphaFoldDB" id="A0A5B7IR92"/>
<evidence type="ECO:0000256" key="1">
    <source>
        <dbReference type="SAM" id="MobiDB-lite"/>
    </source>
</evidence>
<dbReference type="Proteomes" id="UP000324222">
    <property type="component" value="Unassembled WGS sequence"/>
</dbReference>
<accession>A0A5B7IR92</accession>
<feature type="region of interest" description="Disordered" evidence="1">
    <location>
        <begin position="20"/>
        <end position="40"/>
    </location>
</feature>
<protein>
    <submittedName>
        <fullName evidence="2">Uncharacterized protein</fullName>
    </submittedName>
</protein>
<keyword evidence="3" id="KW-1185">Reference proteome</keyword>